<dbReference type="FunFam" id="3.30.70.330:FF:000001">
    <property type="entry name" value="50S ribosomal protein L23"/>
    <property type="match status" value="1"/>
</dbReference>
<reference evidence="7 8" key="1">
    <citation type="submission" date="2019-02" db="EMBL/GenBank/DDBJ databases">
        <title>Prokaryotic population dynamics and viral predation in marine succession experiment using metagenomics: the confinement effect.</title>
        <authorList>
            <person name="Haro-Moreno J.M."/>
            <person name="Rodriguez-Valera F."/>
            <person name="Lopez-Perez M."/>
        </authorList>
    </citation>
    <scope>NUCLEOTIDE SEQUENCE [LARGE SCALE GENOMIC DNA]</scope>
    <source>
        <strain evidence="7">MED-G160</strain>
    </source>
</reference>
<protein>
    <recommendedName>
        <fullName evidence="6">Large ribosomal subunit protein uL23</fullName>
    </recommendedName>
</protein>
<dbReference type="GO" id="GO:1990904">
    <property type="term" value="C:ribonucleoprotein complex"/>
    <property type="evidence" value="ECO:0007669"/>
    <property type="project" value="UniProtKB-KW"/>
</dbReference>
<evidence type="ECO:0000256" key="5">
    <source>
        <dbReference type="ARBA" id="ARBA00023274"/>
    </source>
</evidence>
<dbReference type="NCBIfam" id="NF004359">
    <property type="entry name" value="PRK05738.1-3"/>
    <property type="match status" value="1"/>
</dbReference>
<evidence type="ECO:0000256" key="4">
    <source>
        <dbReference type="ARBA" id="ARBA00022980"/>
    </source>
</evidence>
<accession>A0A520N517</accession>
<gene>
    <name evidence="6" type="primary">rplW</name>
    <name evidence="7" type="ORF">EVA93_00150</name>
</gene>
<keyword evidence="4 6" id="KW-0689">Ribosomal protein</keyword>
<evidence type="ECO:0000256" key="6">
    <source>
        <dbReference type="HAMAP-Rule" id="MF_01369"/>
    </source>
</evidence>
<dbReference type="SUPFAM" id="SSF54189">
    <property type="entry name" value="Ribosomal proteins S24e, L23 and L15e"/>
    <property type="match status" value="1"/>
</dbReference>
<dbReference type="AlphaFoldDB" id="A0A520N517"/>
<comment type="similarity">
    <text evidence="1 6">Belongs to the universal ribosomal protein uL23 family.</text>
</comment>
<dbReference type="GO" id="GO:0006412">
    <property type="term" value="P:translation"/>
    <property type="evidence" value="ECO:0007669"/>
    <property type="project" value="UniProtKB-UniRule"/>
</dbReference>
<keyword evidence="2 6" id="KW-0699">rRNA-binding</keyword>
<comment type="subunit">
    <text evidence="6">Part of the 50S ribosomal subunit. Contacts protein L29, and trigger factor when it is bound to the ribosome.</text>
</comment>
<name>A0A520N517_9GAMM</name>
<dbReference type="GO" id="GO:0005840">
    <property type="term" value="C:ribosome"/>
    <property type="evidence" value="ECO:0007669"/>
    <property type="project" value="UniProtKB-KW"/>
</dbReference>
<evidence type="ECO:0000256" key="1">
    <source>
        <dbReference type="ARBA" id="ARBA00006700"/>
    </source>
</evidence>
<sequence length="98" mass="11207">MGKEKLYTLIKSPIITEQTAQLGEKMKQVVFKVDLSANKREIKQAVEELFKVEVLNVTTSIMKGKTKRNRFGAYKKSDYKKAFVSISEDSDIQFEGIN</sequence>
<evidence type="ECO:0000313" key="7">
    <source>
        <dbReference type="EMBL" id="RZO28563.1"/>
    </source>
</evidence>
<keyword evidence="5 6" id="KW-0687">Ribonucleoprotein</keyword>
<keyword evidence="3 6" id="KW-0694">RNA-binding</keyword>
<dbReference type="Pfam" id="PF00276">
    <property type="entry name" value="Ribosomal_L23"/>
    <property type="match status" value="1"/>
</dbReference>
<dbReference type="GO" id="GO:0019843">
    <property type="term" value="F:rRNA binding"/>
    <property type="evidence" value="ECO:0007669"/>
    <property type="project" value="UniProtKB-UniRule"/>
</dbReference>
<dbReference type="HAMAP" id="MF_01369_B">
    <property type="entry name" value="Ribosomal_uL23_B"/>
    <property type="match status" value="1"/>
</dbReference>
<dbReference type="NCBIfam" id="NF004363">
    <property type="entry name" value="PRK05738.2-4"/>
    <property type="match status" value="1"/>
</dbReference>
<evidence type="ECO:0000256" key="2">
    <source>
        <dbReference type="ARBA" id="ARBA00022730"/>
    </source>
</evidence>
<dbReference type="PANTHER" id="PTHR11620">
    <property type="entry name" value="60S RIBOSOMAL PROTEIN L23A"/>
    <property type="match status" value="1"/>
</dbReference>
<evidence type="ECO:0000256" key="3">
    <source>
        <dbReference type="ARBA" id="ARBA00022884"/>
    </source>
</evidence>
<dbReference type="Proteomes" id="UP000318710">
    <property type="component" value="Unassembled WGS sequence"/>
</dbReference>
<dbReference type="GO" id="GO:0003735">
    <property type="term" value="F:structural constituent of ribosome"/>
    <property type="evidence" value="ECO:0007669"/>
    <property type="project" value="InterPro"/>
</dbReference>
<proteinExistence type="inferred from homology"/>
<comment type="function">
    <text evidence="6">One of the early assembly proteins it binds 23S rRNA. One of the proteins that surrounds the polypeptide exit tunnel on the outside of the ribosome. Forms the main docking site for trigger factor binding to the ribosome.</text>
</comment>
<comment type="caution">
    <text evidence="7">The sequence shown here is derived from an EMBL/GenBank/DDBJ whole genome shotgun (WGS) entry which is preliminary data.</text>
</comment>
<dbReference type="InterPro" id="IPR012677">
    <property type="entry name" value="Nucleotide-bd_a/b_plait_sf"/>
</dbReference>
<dbReference type="InterPro" id="IPR012678">
    <property type="entry name" value="Ribosomal_uL23/eL15/eS24_sf"/>
</dbReference>
<organism evidence="7 8">
    <name type="scientific">SAR86 cluster bacterium</name>
    <dbReference type="NCBI Taxonomy" id="2030880"/>
    <lineage>
        <taxon>Bacteria</taxon>
        <taxon>Pseudomonadati</taxon>
        <taxon>Pseudomonadota</taxon>
        <taxon>Gammaproteobacteria</taxon>
        <taxon>SAR86 cluster</taxon>
    </lineage>
</organism>
<dbReference type="Gene3D" id="3.30.70.330">
    <property type="match status" value="1"/>
</dbReference>
<evidence type="ECO:0000313" key="8">
    <source>
        <dbReference type="Proteomes" id="UP000318710"/>
    </source>
</evidence>
<dbReference type="EMBL" id="SHBF01000001">
    <property type="protein sequence ID" value="RZO28563.1"/>
    <property type="molecule type" value="Genomic_DNA"/>
</dbReference>
<dbReference type="InterPro" id="IPR013025">
    <property type="entry name" value="Ribosomal_uL23-like"/>
</dbReference>